<dbReference type="InterPro" id="IPR006530">
    <property type="entry name" value="YD"/>
</dbReference>
<evidence type="ECO:0000256" key="1">
    <source>
        <dbReference type="ARBA" id="ARBA00022737"/>
    </source>
</evidence>
<keyword evidence="5" id="KW-1185">Reference proteome</keyword>
<dbReference type="Gene3D" id="2.180.10.10">
    <property type="entry name" value="RHS repeat-associated core"/>
    <property type="match status" value="2"/>
</dbReference>
<feature type="region of interest" description="Disordered" evidence="2">
    <location>
        <begin position="501"/>
        <end position="523"/>
    </location>
</feature>
<organism evidence="4 5">
    <name type="scientific">Blastococcus aggregatus</name>
    <dbReference type="NCBI Taxonomy" id="38502"/>
    <lineage>
        <taxon>Bacteria</taxon>
        <taxon>Bacillati</taxon>
        <taxon>Actinomycetota</taxon>
        <taxon>Actinomycetes</taxon>
        <taxon>Geodermatophilales</taxon>
        <taxon>Geodermatophilaceae</taxon>
        <taxon>Blastococcus</taxon>
    </lineage>
</organism>
<dbReference type="AlphaFoldDB" id="A0A285UW60"/>
<dbReference type="InterPro" id="IPR031325">
    <property type="entry name" value="RHS_repeat"/>
</dbReference>
<reference evidence="5" key="1">
    <citation type="submission" date="2017-08" db="EMBL/GenBank/DDBJ databases">
        <authorList>
            <person name="Varghese N."/>
            <person name="Submissions S."/>
        </authorList>
    </citation>
    <scope>NUCLEOTIDE SEQUENCE [LARGE SCALE GENOMIC DNA]</scope>
    <source>
        <strain evidence="5">DSM 4725</strain>
    </source>
</reference>
<keyword evidence="1" id="KW-0677">Repeat</keyword>
<dbReference type="Pfam" id="PF05593">
    <property type="entry name" value="RHS_repeat"/>
    <property type="match status" value="2"/>
</dbReference>
<dbReference type="InterPro" id="IPR056823">
    <property type="entry name" value="TEN-like_YD-shell"/>
</dbReference>
<dbReference type="Pfam" id="PF25023">
    <property type="entry name" value="TEN_YD-shell"/>
    <property type="match status" value="2"/>
</dbReference>
<dbReference type="Proteomes" id="UP000219435">
    <property type="component" value="Unassembled WGS sequence"/>
</dbReference>
<dbReference type="EMBL" id="OBQI01000001">
    <property type="protein sequence ID" value="SOC46155.1"/>
    <property type="molecule type" value="Genomic_DNA"/>
</dbReference>
<name>A0A285UW60_9ACTN</name>
<evidence type="ECO:0000313" key="5">
    <source>
        <dbReference type="Proteomes" id="UP000219435"/>
    </source>
</evidence>
<dbReference type="RefSeq" id="WP_141437016.1">
    <property type="nucleotide sequence ID" value="NZ_OBQI01000001.1"/>
</dbReference>
<dbReference type="OrthoDB" id="3881096at2"/>
<dbReference type="InterPro" id="IPR050708">
    <property type="entry name" value="T6SS_VgrG/RHS"/>
</dbReference>
<sequence>MGSATGVLAAPASAPTARVDVSELMTPVLFGEATAAGSGTESIHFSARTVGAYSWDLLNDVAVAGRTAYQQLPADVLEIGEAFEYQISHCDSSGCTAAPVKTGFVSPALGAGARPGATRLPFTIGDRVSAQVDVGSGNLTVDVSGFSVPRRTGGSIDVGLAYNSVTRRSEAHFVNSVGSADSGWRLSTGPDVRLRKEGGYVVYHGDSGLTGAFIPQAGTPGQYASPAGFKMDLTGNATTGWVLYDHNSGEERRFNGAGQLTSIEDRSNNAATFTYAPSGALATVTSDVGSAGARTLNVTTTGSGAGRITEVSQTTSAGSRSVVLAYNSSNRLASMTDQEGRVTEFAYSGSGNLQTVTAPGGAQTSFNYDTFGRVQKVTQPTATAPAGAVTRFAYFDDDTAVADPRSDQSLAPDFTAHTSYEHTTDGRLLVAKTIDQLGNERSSTYTPFLDVATSTNTSGTTTVGYDEAVNGGESMTGVTSATGASSAYGYGPNTDPNAGCATTSTAAQYQPSQSTDGQGNTSAYCYNETGQRVSTADFSSAKAEVSYNTDGTVDTSTSPSGAVTYYGYNYDGQVTSITPPTGSSLAGRSYTWDGYGRLATKTSGRGVTETYTYDKLDRILEVDYSDTTPTVTYTYEDAGRTDTRIDNSGTTSFDYDPLGRLTSRTHSLTGSASYTYDKVGNLATATNASGTTSYSYDARNLVTAMTPPDGRRIEFAHDADGRRTDTWFHVNTGRTRWAAHNHTDYDASSRIIRTWTSQASPNSGTANDNTRVSDLSYSYAAPATGACATAPAAGQDTSLRWTQTDNRTGLVTTYCYDAANRLTAATTPGGDSYGYTYDGNGNRIQTTKNGAVVQTLTVNNADQVTTTGYTYDASGNTTAAPGVGATVGYNGGEQMTARANATYRYAGTDQTELIRQSGGGVRERTYTYGRANSNGMPIIESYKDGTTSYGYLYDPQGTPLALQGGNTHYLALDGLGSPVALINHDGGQTGSYAYDPYGAVTATAVNGSGAIGIQIHGYAGGVIDHGSTLVHLGMRWYDPTTGRFTQQDSLETILDPSRSNRYEYSASNPTNYVDPTGLFWGTAWKVTKCVAAIGVAVAGVGLPALKLYRFAKAVGGLTDAAKLLVGATTRAEKIDAVAGALGSGAAEVLGIAGIVENC</sequence>
<dbReference type="NCBIfam" id="TIGR01643">
    <property type="entry name" value="YD_repeat_2x"/>
    <property type="match status" value="5"/>
</dbReference>
<dbReference type="PANTHER" id="PTHR32305">
    <property type="match status" value="1"/>
</dbReference>
<accession>A0A285UW60</accession>
<evidence type="ECO:0000259" key="3">
    <source>
        <dbReference type="Pfam" id="PF25023"/>
    </source>
</evidence>
<evidence type="ECO:0000313" key="4">
    <source>
        <dbReference type="EMBL" id="SOC46155.1"/>
    </source>
</evidence>
<evidence type="ECO:0000256" key="2">
    <source>
        <dbReference type="SAM" id="MobiDB-lite"/>
    </source>
</evidence>
<protein>
    <submittedName>
        <fullName evidence="4">RHS repeat-associated core domain-containing protein</fullName>
    </submittedName>
</protein>
<proteinExistence type="predicted"/>
<dbReference type="PANTHER" id="PTHR32305:SF15">
    <property type="entry name" value="PROTEIN RHSA-RELATED"/>
    <property type="match status" value="1"/>
</dbReference>
<dbReference type="InterPro" id="IPR022385">
    <property type="entry name" value="Rhs_assc_core"/>
</dbReference>
<dbReference type="NCBIfam" id="TIGR03696">
    <property type="entry name" value="Rhs_assc_core"/>
    <property type="match status" value="1"/>
</dbReference>
<feature type="domain" description="Teneurin-like YD-shell" evidence="3">
    <location>
        <begin position="254"/>
        <end position="382"/>
    </location>
</feature>
<gene>
    <name evidence="4" type="ORF">SAMN05660748_0077</name>
</gene>
<feature type="domain" description="Teneurin-like YD-shell" evidence="3">
    <location>
        <begin position="809"/>
        <end position="1069"/>
    </location>
</feature>